<reference evidence="2 3" key="1">
    <citation type="submission" date="2018-07" db="EMBL/GenBank/DDBJ databases">
        <title>The complete nuclear genome of the prasinophyte Chloropicon primus (CCMP1205).</title>
        <authorList>
            <person name="Pombert J.-F."/>
            <person name="Otis C."/>
            <person name="Turmel M."/>
            <person name="Lemieux C."/>
        </authorList>
    </citation>
    <scope>NUCLEOTIDE SEQUENCE [LARGE SCALE GENOMIC DNA]</scope>
    <source>
        <strain evidence="2 3">CCMP1205</strain>
    </source>
</reference>
<dbReference type="AlphaFoldDB" id="A0A5B8MRL2"/>
<name>A0A5B8MRL2_9CHLO</name>
<dbReference type="STRING" id="1764295.A0A5B8MRL2"/>
<keyword evidence="3" id="KW-1185">Reference proteome</keyword>
<dbReference type="SUPFAM" id="SSF51197">
    <property type="entry name" value="Clavaminate synthase-like"/>
    <property type="match status" value="1"/>
</dbReference>
<dbReference type="OrthoDB" id="565629at2759"/>
<organism evidence="2 3">
    <name type="scientific">Chloropicon primus</name>
    <dbReference type="NCBI Taxonomy" id="1764295"/>
    <lineage>
        <taxon>Eukaryota</taxon>
        <taxon>Viridiplantae</taxon>
        <taxon>Chlorophyta</taxon>
        <taxon>Chloropicophyceae</taxon>
        <taxon>Chloropicales</taxon>
        <taxon>Chloropicaceae</taxon>
        <taxon>Chloropicon</taxon>
    </lineage>
</organism>
<accession>A0A5B8MRL2</accession>
<gene>
    <name evidence="2" type="ORF">A3770_08p50820</name>
</gene>
<dbReference type="Proteomes" id="UP000316726">
    <property type="component" value="Chromosome 8"/>
</dbReference>
<dbReference type="EMBL" id="CP031041">
    <property type="protein sequence ID" value="QDZ22564.1"/>
    <property type="molecule type" value="Genomic_DNA"/>
</dbReference>
<evidence type="ECO:0008006" key="4">
    <source>
        <dbReference type="Google" id="ProtNLM"/>
    </source>
</evidence>
<evidence type="ECO:0000313" key="3">
    <source>
        <dbReference type="Proteomes" id="UP000316726"/>
    </source>
</evidence>
<dbReference type="PANTHER" id="PTHR20883:SF46">
    <property type="entry name" value="PHYTANOYL-COA HYDROXYLASE"/>
    <property type="match status" value="1"/>
</dbReference>
<evidence type="ECO:0000256" key="1">
    <source>
        <dbReference type="ARBA" id="ARBA00001962"/>
    </source>
</evidence>
<dbReference type="InterPro" id="IPR008775">
    <property type="entry name" value="Phytyl_CoA_dOase-like"/>
</dbReference>
<evidence type="ECO:0000313" key="2">
    <source>
        <dbReference type="EMBL" id="QDZ22564.1"/>
    </source>
</evidence>
<dbReference type="PANTHER" id="PTHR20883">
    <property type="entry name" value="PHYTANOYL-COA DIOXYGENASE DOMAIN CONTAINING 1"/>
    <property type="match status" value="1"/>
</dbReference>
<dbReference type="Pfam" id="PF05721">
    <property type="entry name" value="PhyH"/>
    <property type="match status" value="1"/>
</dbReference>
<sequence length="274" mass="31398">MVEEVDKWEAAKAAKERFQREGYVVLEDFFTAREVDALRRECDEVVRCWSERYGTKKRKRKNGLEASSDVVERNGCIFEVLQGVHGKEVCERVRDLGQLRRERRGEGTSRGEMLSKDVADLVTGKELTRCVKHILGLGPEEDLYYFAEQYIVKPPMSENSAFKWHRDSDWCSGEDGRARGVRYVSLWTPLDDVCEENGTLYTLRTSEEGEGEAVPIIVNAGAVVVMGDRTLHKSCGNMSEETRRVWMPQFSSEEIRWEEDGVPKDPVCFAVKML</sequence>
<protein>
    <recommendedName>
        <fullName evidence="4">Phytanoyl-CoA dioxygenase</fullName>
    </recommendedName>
</protein>
<dbReference type="Gene3D" id="2.60.120.620">
    <property type="entry name" value="q2cbj1_9rhob like domain"/>
    <property type="match status" value="1"/>
</dbReference>
<proteinExistence type="predicted"/>
<comment type="cofactor">
    <cofactor evidence="1">
        <name>Fe cation</name>
        <dbReference type="ChEBI" id="CHEBI:24875"/>
    </cofactor>
</comment>